<accession>A0A6A5BH42</accession>
<name>A0A6A5BH42_NAEFO</name>
<dbReference type="VEuPathDB" id="AmoebaDB:FDP41_009242"/>
<dbReference type="GeneID" id="68116459"/>
<dbReference type="PROSITE" id="PS50097">
    <property type="entry name" value="BTB"/>
    <property type="match status" value="1"/>
</dbReference>
<feature type="compositionally biased region" description="Low complexity" evidence="1">
    <location>
        <begin position="132"/>
        <end position="172"/>
    </location>
</feature>
<comment type="caution">
    <text evidence="3">The sequence shown here is derived from an EMBL/GenBank/DDBJ whole genome shotgun (WGS) entry which is preliminary data.</text>
</comment>
<dbReference type="AlphaFoldDB" id="A0A6A5BH42"/>
<protein>
    <recommendedName>
        <fullName evidence="2">BTB domain-containing protein</fullName>
    </recommendedName>
</protein>
<dbReference type="SUPFAM" id="SSF54695">
    <property type="entry name" value="POZ domain"/>
    <property type="match status" value="1"/>
</dbReference>
<dbReference type="VEuPathDB" id="AmoebaDB:NF0049160"/>
<dbReference type="InterPro" id="IPR011333">
    <property type="entry name" value="SKP1/BTB/POZ_sf"/>
</dbReference>
<keyword evidence="4" id="KW-1185">Reference proteome</keyword>
<organism evidence="3 4">
    <name type="scientific">Naegleria fowleri</name>
    <name type="common">Brain eating amoeba</name>
    <dbReference type="NCBI Taxonomy" id="5763"/>
    <lineage>
        <taxon>Eukaryota</taxon>
        <taxon>Discoba</taxon>
        <taxon>Heterolobosea</taxon>
        <taxon>Tetramitia</taxon>
        <taxon>Eutetramitia</taxon>
        <taxon>Vahlkampfiidae</taxon>
        <taxon>Naegleria</taxon>
    </lineage>
</organism>
<evidence type="ECO:0000259" key="2">
    <source>
        <dbReference type="PROSITE" id="PS50097"/>
    </source>
</evidence>
<dbReference type="RefSeq" id="XP_044557054.1">
    <property type="nucleotide sequence ID" value="XM_044713180.1"/>
</dbReference>
<dbReference type="VEuPathDB" id="AmoebaDB:NfTy_060880"/>
<feature type="region of interest" description="Disordered" evidence="1">
    <location>
        <begin position="120"/>
        <end position="172"/>
    </location>
</feature>
<feature type="domain" description="BTB" evidence="2">
    <location>
        <begin position="48"/>
        <end position="120"/>
    </location>
</feature>
<evidence type="ECO:0000256" key="1">
    <source>
        <dbReference type="SAM" id="MobiDB-lite"/>
    </source>
</evidence>
<dbReference type="EMBL" id="VFQX01000068">
    <property type="protein sequence ID" value="KAF0972339.1"/>
    <property type="molecule type" value="Genomic_DNA"/>
</dbReference>
<evidence type="ECO:0000313" key="3">
    <source>
        <dbReference type="EMBL" id="KAF0972339.1"/>
    </source>
</evidence>
<dbReference type="Proteomes" id="UP000444721">
    <property type="component" value="Unassembled WGS sequence"/>
</dbReference>
<reference evidence="3 4" key="1">
    <citation type="journal article" date="2019" name="Sci. Rep.">
        <title>Nanopore sequencing improves the draft genome of the human pathogenic amoeba Naegleria fowleri.</title>
        <authorList>
            <person name="Liechti N."/>
            <person name="Schurch N."/>
            <person name="Bruggmann R."/>
            <person name="Wittwer M."/>
        </authorList>
    </citation>
    <scope>NUCLEOTIDE SEQUENCE [LARGE SCALE GENOMIC DNA]</scope>
    <source>
        <strain evidence="3 4">ATCC 30894</strain>
    </source>
</reference>
<feature type="compositionally biased region" description="Basic and acidic residues" evidence="1">
    <location>
        <begin position="122"/>
        <end position="131"/>
    </location>
</feature>
<feature type="compositionally biased region" description="Polar residues" evidence="1">
    <location>
        <begin position="1"/>
        <end position="10"/>
    </location>
</feature>
<gene>
    <name evidence="3" type="ORF">FDP41_009242</name>
</gene>
<feature type="region of interest" description="Disordered" evidence="1">
    <location>
        <begin position="1"/>
        <end position="20"/>
    </location>
</feature>
<dbReference type="OrthoDB" id="10314744at2759"/>
<evidence type="ECO:0000313" key="4">
    <source>
        <dbReference type="Proteomes" id="UP000444721"/>
    </source>
</evidence>
<sequence length="456" mass="52712">MIGNSTLTNSSEDHQQHHKKLPKIASIPDDDIFLSDVYMVLFKNGLYSNATVTINNITYRVHKEIVSHTSGLFASYFYSGFDIQSHHNIEVRDLDDKIASPEIIDTVFKILYNSYASIKNSSSDHNHHSTSEDNSSDNSNESNTIGVSSSSENVINNSCQSSSKGSSTTSTPNTTFKLVDPIIRENLLERLNIHYILRFFCFNFIDEYDIPLNAFKENFNVLFERISGIYDTIYKHRKGDWKSNIPTRDTSESVELLNQFLTIFRDKTKDKLLQWDTKVILYNGLRYNIQDNEFWLTYLYVNVTAPFYGLNAFIYPNEAKHHQHYHYPIRLPLVRKVKKIPNLNLNCLRNLLVIDEHFLFLAMLIDFEGEVIKHYNEIFCNDPLPSQNHLQQDSSKSMNDLSHEEKLKAAETSFVTQCQLMFPHQISHYILSLFFTSNMLNQSKLFAPPQPTSSTP</sequence>
<dbReference type="Gene3D" id="3.30.710.10">
    <property type="entry name" value="Potassium Channel Kv1.1, Chain A"/>
    <property type="match status" value="1"/>
</dbReference>
<proteinExistence type="predicted"/>
<dbReference type="InterPro" id="IPR000210">
    <property type="entry name" value="BTB/POZ_dom"/>
</dbReference>
<dbReference type="Pfam" id="PF00651">
    <property type="entry name" value="BTB"/>
    <property type="match status" value="1"/>
</dbReference>